<evidence type="ECO:0000313" key="4">
    <source>
        <dbReference type="Proteomes" id="UP000563426"/>
    </source>
</evidence>
<evidence type="ECO:0000313" key="3">
    <source>
        <dbReference type="EMBL" id="NOK33784.1"/>
    </source>
</evidence>
<protein>
    <submittedName>
        <fullName evidence="3">TolC family protein</fullName>
    </submittedName>
</protein>
<dbReference type="RefSeq" id="WP_120528203.1">
    <property type="nucleotide sequence ID" value="NZ_JABFJV010000047.1"/>
</dbReference>
<reference evidence="3 4" key="1">
    <citation type="submission" date="2020-05" db="EMBL/GenBank/DDBJ databases">
        <authorList>
            <person name="Whitworth D."/>
        </authorList>
    </citation>
    <scope>NUCLEOTIDE SEQUENCE [LARGE SCALE GENOMIC DNA]</scope>
    <source>
        <strain evidence="3 4">AB043B</strain>
    </source>
</reference>
<feature type="region of interest" description="Disordered" evidence="1">
    <location>
        <begin position="418"/>
        <end position="441"/>
    </location>
</feature>
<evidence type="ECO:0000256" key="2">
    <source>
        <dbReference type="SAM" id="SignalP"/>
    </source>
</evidence>
<dbReference type="EMBL" id="JABFJV010000047">
    <property type="protein sequence ID" value="NOK33784.1"/>
    <property type="molecule type" value="Genomic_DNA"/>
</dbReference>
<comment type="caution">
    <text evidence="3">The sequence shown here is derived from an EMBL/GenBank/DDBJ whole genome shotgun (WGS) entry which is preliminary data.</text>
</comment>
<feature type="chain" id="PRO_5044075947" evidence="2">
    <location>
        <begin position="23"/>
        <end position="441"/>
    </location>
</feature>
<dbReference type="GO" id="GO:0015562">
    <property type="term" value="F:efflux transmembrane transporter activity"/>
    <property type="evidence" value="ECO:0007669"/>
    <property type="project" value="InterPro"/>
</dbReference>
<dbReference type="OrthoDB" id="5500282at2"/>
<gene>
    <name evidence="3" type="ORF">HMI49_11300</name>
</gene>
<name>A0A3A8HP12_9BACT</name>
<organism evidence="3 4">
    <name type="scientific">Corallococcus exercitus</name>
    <dbReference type="NCBI Taxonomy" id="2316736"/>
    <lineage>
        <taxon>Bacteria</taxon>
        <taxon>Pseudomonadati</taxon>
        <taxon>Myxococcota</taxon>
        <taxon>Myxococcia</taxon>
        <taxon>Myxococcales</taxon>
        <taxon>Cystobacterineae</taxon>
        <taxon>Myxococcaceae</taxon>
        <taxon>Corallococcus</taxon>
    </lineage>
</organism>
<proteinExistence type="predicted"/>
<dbReference type="SUPFAM" id="SSF56954">
    <property type="entry name" value="Outer membrane efflux proteins (OEP)"/>
    <property type="match status" value="1"/>
</dbReference>
<dbReference type="Gene3D" id="1.20.1600.10">
    <property type="entry name" value="Outer membrane efflux proteins (OEP)"/>
    <property type="match status" value="1"/>
</dbReference>
<evidence type="ECO:0000256" key="1">
    <source>
        <dbReference type="SAM" id="MobiDB-lite"/>
    </source>
</evidence>
<keyword evidence="2" id="KW-0732">Signal</keyword>
<accession>A0A3A8HP12</accession>
<sequence length="441" mass="46333">MLSRQAFTVPRMVVALTALLLAASPEPTPMSFAEALALAERAPLPAATARAVVSQRTEVSRGSSLSNPQLVVEPGWRRSAAAGSGLDLRVGVAQPFHLSGLGTARKQAVRLETQALSEEARSALLARRLTVAEAWLSLWAAEQAQVRVAEEVRLADAFREVVESAAALGAATKLDVAEAATYVADARLTELDVQGVAMARRTEFSRQVGARQAVPVTAAGPLPEVALPAESRWPALQERAASLPEVTFRMSLARMERARADEAKAAKGFQLQLGVAALREYDGAVGGVATVGLTPPVFDHAERERGTLLANAARLEGEGLEAAAAAASGLVLAFHEVEHSHEVVEVLRGTLLPGAEEAARLGELLFRAGDTTVLEVVRLRRALTQARIRLGHALADEALARMRARLLIDALDASATEEATPPAPSFRAGTSGAPASEGAAP</sequence>
<feature type="signal peptide" evidence="2">
    <location>
        <begin position="1"/>
        <end position="22"/>
    </location>
</feature>
<dbReference type="AlphaFoldDB" id="A0A3A8HP12"/>
<dbReference type="Proteomes" id="UP000563426">
    <property type="component" value="Unassembled WGS sequence"/>
</dbReference>
<keyword evidence="4" id="KW-1185">Reference proteome</keyword>